<dbReference type="PIRSF" id="PIRSF001619">
    <property type="entry name" value="Biotin_synth"/>
    <property type="match status" value="1"/>
</dbReference>
<dbReference type="SFLD" id="SFLDG01278">
    <property type="entry name" value="biotin_synthase_like"/>
    <property type="match status" value="1"/>
</dbReference>
<keyword evidence="7 16" id="KW-0949">S-adenosyl-L-methionine</keyword>
<dbReference type="InterPro" id="IPR002684">
    <property type="entry name" value="Biotin_synth/BioAB"/>
</dbReference>
<keyword evidence="6 16" id="KW-0808">Transferase</keyword>
<comment type="similarity">
    <text evidence="2 16">Belongs to the radical SAM superfamily. Biotin synthase family.</text>
</comment>
<dbReference type="SMART" id="SM00876">
    <property type="entry name" value="BATS"/>
    <property type="match status" value="1"/>
</dbReference>
<evidence type="ECO:0000256" key="12">
    <source>
        <dbReference type="ARBA" id="ARBA00023014"/>
    </source>
</evidence>
<comment type="catalytic activity">
    <reaction evidence="13 16">
        <text>(4R,5S)-dethiobiotin + (sulfur carrier)-SH + 2 reduced [2Fe-2S]-[ferredoxin] + 2 S-adenosyl-L-methionine = (sulfur carrier)-H + biotin + 2 5'-deoxyadenosine + 2 L-methionine + 2 oxidized [2Fe-2S]-[ferredoxin]</text>
        <dbReference type="Rhea" id="RHEA:22060"/>
        <dbReference type="Rhea" id="RHEA-COMP:10000"/>
        <dbReference type="Rhea" id="RHEA-COMP:10001"/>
        <dbReference type="Rhea" id="RHEA-COMP:14737"/>
        <dbReference type="Rhea" id="RHEA-COMP:14739"/>
        <dbReference type="ChEBI" id="CHEBI:17319"/>
        <dbReference type="ChEBI" id="CHEBI:29917"/>
        <dbReference type="ChEBI" id="CHEBI:33737"/>
        <dbReference type="ChEBI" id="CHEBI:33738"/>
        <dbReference type="ChEBI" id="CHEBI:57586"/>
        <dbReference type="ChEBI" id="CHEBI:57844"/>
        <dbReference type="ChEBI" id="CHEBI:59789"/>
        <dbReference type="ChEBI" id="CHEBI:64428"/>
        <dbReference type="ChEBI" id="CHEBI:149473"/>
        <dbReference type="EC" id="2.8.1.6"/>
    </reaction>
</comment>
<dbReference type="GO" id="GO:0004076">
    <property type="term" value="F:biotin synthase activity"/>
    <property type="evidence" value="ECO:0007669"/>
    <property type="project" value="UniProtKB-UniRule"/>
</dbReference>
<keyword evidence="12 16" id="KW-0411">Iron-sulfur</keyword>
<comment type="cofactor">
    <cofactor evidence="17">
        <name>[2Fe-2S] cluster</name>
        <dbReference type="ChEBI" id="CHEBI:190135"/>
    </cofactor>
    <text evidence="17">Binds 1 [2Fe-2S] cluster. The cluster is coordinated with 3 cysteines and 1 arginine.</text>
</comment>
<dbReference type="InterPro" id="IPR007197">
    <property type="entry name" value="rSAM"/>
</dbReference>
<keyword evidence="8 16" id="KW-0001">2Fe-2S</keyword>
<feature type="binding site" evidence="16 17">
    <location>
        <position position="73"/>
    </location>
    <ligand>
        <name>[4Fe-4S] cluster</name>
        <dbReference type="ChEBI" id="CHEBI:49883"/>
        <note>4Fe-4S-S-AdoMet</note>
    </ligand>
</feature>
<evidence type="ECO:0000256" key="14">
    <source>
        <dbReference type="ARBA" id="ARBA00057568"/>
    </source>
</evidence>
<evidence type="ECO:0000256" key="11">
    <source>
        <dbReference type="ARBA" id="ARBA00023004"/>
    </source>
</evidence>
<evidence type="ECO:0000256" key="9">
    <source>
        <dbReference type="ARBA" id="ARBA00022723"/>
    </source>
</evidence>
<keyword evidence="20" id="KW-1185">Reference proteome</keyword>
<keyword evidence="11 16" id="KW-0408">Iron</keyword>
<keyword evidence="5 16" id="KW-0004">4Fe-4S</keyword>
<evidence type="ECO:0000256" key="1">
    <source>
        <dbReference type="ARBA" id="ARBA00004942"/>
    </source>
</evidence>
<gene>
    <name evidence="16" type="primary">bioB</name>
    <name evidence="19" type="ORF">Tfer_2941</name>
</gene>
<evidence type="ECO:0000256" key="8">
    <source>
        <dbReference type="ARBA" id="ARBA00022714"/>
    </source>
</evidence>
<evidence type="ECO:0000256" key="10">
    <source>
        <dbReference type="ARBA" id="ARBA00022756"/>
    </source>
</evidence>
<evidence type="ECO:0000259" key="18">
    <source>
        <dbReference type="PROSITE" id="PS51918"/>
    </source>
</evidence>
<dbReference type="SFLD" id="SFLDG01060">
    <property type="entry name" value="BATS_domain_containing"/>
    <property type="match status" value="1"/>
</dbReference>
<keyword evidence="10 16" id="KW-0093">Biotin biosynthesis</keyword>
<comment type="pathway">
    <text evidence="1 16">Cofactor biosynthesis; biotin biosynthesis; biotin from 7,8-diaminononanoate: step 2/2.</text>
</comment>
<dbReference type="InterPro" id="IPR024177">
    <property type="entry name" value="Biotin_synthase"/>
</dbReference>
<dbReference type="InterPro" id="IPR013785">
    <property type="entry name" value="Aldolase_TIM"/>
</dbReference>
<dbReference type="UniPathway" id="UPA00078">
    <property type="reaction ID" value="UER00162"/>
</dbReference>
<dbReference type="SMART" id="SM00729">
    <property type="entry name" value="Elp3"/>
    <property type="match status" value="1"/>
</dbReference>
<dbReference type="GO" id="GO:0051539">
    <property type="term" value="F:4 iron, 4 sulfur cluster binding"/>
    <property type="evidence" value="ECO:0007669"/>
    <property type="project" value="UniProtKB-KW"/>
</dbReference>
<evidence type="ECO:0000256" key="5">
    <source>
        <dbReference type="ARBA" id="ARBA00022485"/>
    </source>
</evidence>
<keyword evidence="9 16" id="KW-0479">Metal-binding</keyword>
<feature type="domain" description="Radical SAM core" evidence="18">
    <location>
        <begin position="51"/>
        <end position="280"/>
    </location>
</feature>
<dbReference type="RefSeq" id="WP_052218917.1">
    <property type="nucleotide sequence ID" value="NZ_LGTE01000029.1"/>
</dbReference>
<dbReference type="GO" id="GO:0005506">
    <property type="term" value="F:iron ion binding"/>
    <property type="evidence" value="ECO:0007669"/>
    <property type="project" value="UniProtKB-UniRule"/>
</dbReference>
<dbReference type="InterPro" id="IPR010722">
    <property type="entry name" value="BATS_dom"/>
</dbReference>
<dbReference type="SFLD" id="SFLDS00029">
    <property type="entry name" value="Radical_SAM"/>
    <property type="match status" value="1"/>
</dbReference>
<evidence type="ECO:0000256" key="16">
    <source>
        <dbReference type="HAMAP-Rule" id="MF_01694"/>
    </source>
</evidence>
<dbReference type="HAMAP" id="MF_01694">
    <property type="entry name" value="BioB"/>
    <property type="match status" value="1"/>
</dbReference>
<evidence type="ECO:0000256" key="2">
    <source>
        <dbReference type="ARBA" id="ARBA00010765"/>
    </source>
</evidence>
<evidence type="ECO:0000313" key="20">
    <source>
        <dbReference type="Proteomes" id="UP000037175"/>
    </source>
</evidence>
<comment type="cofactor">
    <cofactor evidence="16 17">
        <name>[4Fe-4S] cluster</name>
        <dbReference type="ChEBI" id="CHEBI:49883"/>
    </cofactor>
    <text evidence="16 17">Binds 1 [4Fe-4S] cluster. The cluster is coordinated with 3 cysteines and an exchangeable S-adenosyl-L-methionine.</text>
</comment>
<evidence type="ECO:0000256" key="15">
    <source>
        <dbReference type="ARBA" id="ARBA00070199"/>
    </source>
</evidence>
<dbReference type="PANTHER" id="PTHR22976:SF2">
    <property type="entry name" value="BIOTIN SYNTHASE, MITOCHONDRIAL"/>
    <property type="match status" value="1"/>
</dbReference>
<evidence type="ECO:0000256" key="3">
    <source>
        <dbReference type="ARBA" id="ARBA00011738"/>
    </source>
</evidence>
<sequence length="325" mass="36256">MKKFVQEMTAKVLGGEGVCFDEALKMINIDEEDLESLEALFEGANKIREKFVGKKVDLCAIVNGKSGKCSENCKYCAQSAHYNTNVKEYPLLEHEEILPKALEAEAKGVTRFSIVTSGRGISNEELRKLTEIYRKLKKETKLELCASHGIISYEQAQSLKESGVSTYHHNLETSRRYYPNICTTHTYEDRINTIKNAQKAGLHICCGGIIGMGETPEDRVMMFFDIKELGARSVPINILNPIKGTPLENRKVLSPIEILKTIAVSRYILPKAYIRYAGGRTALGEKQIQGFKAGVNAALVGDYLTTVGNKIEEDKQMIRQVGLEV</sequence>
<dbReference type="Pfam" id="PF06968">
    <property type="entry name" value="BATS"/>
    <property type="match status" value="1"/>
</dbReference>
<feature type="binding site" evidence="16 17">
    <location>
        <position position="145"/>
    </location>
    <ligand>
        <name>[2Fe-2S] cluster</name>
        <dbReference type="ChEBI" id="CHEBI:190135"/>
    </ligand>
</feature>
<proteinExistence type="inferred from homology"/>
<comment type="caution">
    <text evidence="19">The sequence shown here is derived from an EMBL/GenBank/DDBJ whole genome shotgun (WGS) entry which is preliminary data.</text>
</comment>
<name>A0A0L6VZ52_9FIRM</name>
<protein>
    <recommendedName>
        <fullName evidence="15 16">Biotin synthase</fullName>
        <ecNumber evidence="4 16">2.8.1.6</ecNumber>
    </recommendedName>
</protein>
<dbReference type="CDD" id="cd01335">
    <property type="entry name" value="Radical_SAM"/>
    <property type="match status" value="1"/>
</dbReference>
<feature type="binding site" evidence="16 17">
    <location>
        <position position="275"/>
    </location>
    <ligand>
        <name>[2Fe-2S] cluster</name>
        <dbReference type="ChEBI" id="CHEBI:190135"/>
    </ligand>
</feature>
<dbReference type="NCBIfam" id="TIGR00433">
    <property type="entry name" value="bioB"/>
    <property type="match status" value="1"/>
</dbReference>
<comment type="subunit">
    <text evidence="3 16">Homodimer.</text>
</comment>
<dbReference type="GO" id="GO:0051537">
    <property type="term" value="F:2 iron, 2 sulfur cluster binding"/>
    <property type="evidence" value="ECO:0007669"/>
    <property type="project" value="UniProtKB-KW"/>
</dbReference>
<dbReference type="Proteomes" id="UP000037175">
    <property type="component" value="Unassembled WGS sequence"/>
</dbReference>
<accession>A0A0L6VZ52</accession>
<dbReference type="EC" id="2.8.1.6" evidence="4 16"/>
<dbReference type="AlphaFoldDB" id="A0A0L6VZ52"/>
<dbReference type="PANTHER" id="PTHR22976">
    <property type="entry name" value="BIOTIN SYNTHASE"/>
    <property type="match status" value="1"/>
</dbReference>
<organism evidence="19 20">
    <name type="scientific">Thermincola ferriacetica</name>
    <dbReference type="NCBI Taxonomy" id="281456"/>
    <lineage>
        <taxon>Bacteria</taxon>
        <taxon>Bacillati</taxon>
        <taxon>Bacillota</taxon>
        <taxon>Clostridia</taxon>
        <taxon>Eubacteriales</taxon>
        <taxon>Thermincolaceae</taxon>
        <taxon>Thermincola</taxon>
    </lineage>
</organism>
<comment type="cofactor">
    <cofactor evidence="16">
        <name>[2Fe-2S] cluster</name>
        <dbReference type="ChEBI" id="CHEBI:190135"/>
    </cofactor>
    <text evidence="16">Binds 1 [2Fe-2S] cluster. The cluster is coordinated with 3 cysteines and 1 arginine.</text>
</comment>
<dbReference type="PATRIC" id="fig|281456.6.peg.3080"/>
<dbReference type="Gene3D" id="3.20.20.70">
    <property type="entry name" value="Aldolase class I"/>
    <property type="match status" value="1"/>
</dbReference>
<dbReference type="GO" id="GO:0009102">
    <property type="term" value="P:biotin biosynthetic process"/>
    <property type="evidence" value="ECO:0007669"/>
    <property type="project" value="UniProtKB-UniRule"/>
</dbReference>
<dbReference type="InterPro" id="IPR058240">
    <property type="entry name" value="rSAM_sf"/>
</dbReference>
<feature type="binding site" evidence="16 17">
    <location>
        <position position="76"/>
    </location>
    <ligand>
        <name>[4Fe-4S] cluster</name>
        <dbReference type="ChEBI" id="CHEBI:49883"/>
        <note>4Fe-4S-S-AdoMet</note>
    </ligand>
</feature>
<feature type="binding site" evidence="16 17">
    <location>
        <position position="69"/>
    </location>
    <ligand>
        <name>[4Fe-4S] cluster</name>
        <dbReference type="ChEBI" id="CHEBI:49883"/>
        <note>4Fe-4S-S-AdoMet</note>
    </ligand>
</feature>
<evidence type="ECO:0000256" key="6">
    <source>
        <dbReference type="ARBA" id="ARBA00022679"/>
    </source>
</evidence>
<evidence type="ECO:0000256" key="13">
    <source>
        <dbReference type="ARBA" id="ARBA00051157"/>
    </source>
</evidence>
<dbReference type="PROSITE" id="PS51918">
    <property type="entry name" value="RADICAL_SAM"/>
    <property type="match status" value="1"/>
</dbReference>
<evidence type="ECO:0000256" key="17">
    <source>
        <dbReference type="PIRSR" id="PIRSR001619-1"/>
    </source>
</evidence>
<evidence type="ECO:0000313" key="19">
    <source>
        <dbReference type="EMBL" id="KNZ68486.1"/>
    </source>
</evidence>
<dbReference type="SUPFAM" id="SSF102114">
    <property type="entry name" value="Radical SAM enzymes"/>
    <property type="match status" value="1"/>
</dbReference>
<feature type="binding site" evidence="16 17">
    <location>
        <position position="113"/>
    </location>
    <ligand>
        <name>[2Fe-2S] cluster</name>
        <dbReference type="ChEBI" id="CHEBI:190135"/>
    </ligand>
</feature>
<comment type="function">
    <text evidence="14 16">Catalyzes the conversion of dethiobiotin (DTB) to biotin by the insertion of a sulfur atom into dethiobiotin via a radical-based mechanism.</text>
</comment>
<evidence type="ECO:0000256" key="4">
    <source>
        <dbReference type="ARBA" id="ARBA00012236"/>
    </source>
</evidence>
<dbReference type="FunFam" id="3.20.20.70:FF:000026">
    <property type="entry name" value="Biotin synthase"/>
    <property type="match status" value="1"/>
</dbReference>
<feature type="binding site" evidence="16 17">
    <location>
        <position position="205"/>
    </location>
    <ligand>
        <name>[2Fe-2S] cluster</name>
        <dbReference type="ChEBI" id="CHEBI:190135"/>
    </ligand>
</feature>
<reference evidence="20" key="1">
    <citation type="submission" date="2015-07" db="EMBL/GenBank/DDBJ databases">
        <title>Complete Genome of Thermincola ferriacetica strain Z-0001T.</title>
        <authorList>
            <person name="Lusk B."/>
            <person name="Badalamenti J.P."/>
            <person name="Parameswaran P."/>
            <person name="Bond D.R."/>
            <person name="Torres C.I."/>
        </authorList>
    </citation>
    <scope>NUCLEOTIDE SEQUENCE [LARGE SCALE GENOMIC DNA]</scope>
    <source>
        <strain evidence="20">Z-0001</strain>
    </source>
</reference>
<dbReference type="EMBL" id="LGTE01000029">
    <property type="protein sequence ID" value="KNZ68486.1"/>
    <property type="molecule type" value="Genomic_DNA"/>
</dbReference>
<evidence type="ECO:0000256" key="7">
    <source>
        <dbReference type="ARBA" id="ARBA00022691"/>
    </source>
</evidence>
<dbReference type="Pfam" id="PF04055">
    <property type="entry name" value="Radical_SAM"/>
    <property type="match status" value="1"/>
</dbReference>
<dbReference type="InterPro" id="IPR006638">
    <property type="entry name" value="Elp3/MiaA/NifB-like_rSAM"/>
</dbReference>